<evidence type="ECO:0000259" key="3">
    <source>
        <dbReference type="PROSITE" id="PS51127"/>
    </source>
</evidence>
<dbReference type="RefSeq" id="WP_310472411.1">
    <property type="nucleotide sequence ID" value="NZ_CP136522.1"/>
</dbReference>
<dbReference type="InterPro" id="IPR013783">
    <property type="entry name" value="Ig-like_fold"/>
</dbReference>
<keyword evidence="2" id="KW-0732">Signal</keyword>
<proteinExistence type="inferred from homology"/>
<dbReference type="EMBL" id="CP136522">
    <property type="protein sequence ID" value="WOT04775.1"/>
    <property type="molecule type" value="Genomic_DNA"/>
</dbReference>
<dbReference type="SUPFAM" id="SSF49373">
    <property type="entry name" value="Invasin/intimin cell-adhesion fragments"/>
    <property type="match status" value="3"/>
</dbReference>
<dbReference type="PROSITE" id="PS51127">
    <property type="entry name" value="BIG1"/>
    <property type="match status" value="1"/>
</dbReference>
<feature type="signal peptide" evidence="2">
    <location>
        <begin position="1"/>
        <end position="21"/>
    </location>
</feature>
<reference evidence="4 5" key="1">
    <citation type="submission" date="2023-10" db="EMBL/GenBank/DDBJ databases">
        <title>Complete genome sequence of Shewanella sp. DAU334.</title>
        <authorList>
            <person name="Lee Y.-S."/>
            <person name="Jeong H.-R."/>
            <person name="Hwang E.-J."/>
            <person name="Choi Y.-L."/>
            <person name="Kim G.-D."/>
        </authorList>
    </citation>
    <scope>NUCLEOTIDE SEQUENCE [LARGE SCALE GENOMIC DNA]</scope>
    <source>
        <strain evidence="4 5">DAU334</strain>
    </source>
</reference>
<dbReference type="Proteomes" id="UP001529491">
    <property type="component" value="Chromosome"/>
</dbReference>
<sequence length="844" mass="87023">MRLIKKLAVIPVTLLSLSALSGCNGSSDGSSDVDNGGTYSLSISYKTVENGVCSTTTDALSFDANASFCAVAHLKQDNSNRSGKLIAFSGTLGELSAPNKLTDASGLAEIIISNSSATVDAGTLTASFTEDEYSATATRNYEFIATTTPTEPTYTLNTAIINGSDVVTQFKAEETVQLQAEFLDASSVGIAGQMVTFTAGSAALNPSSALTNADGIAQVSYTPADTELGAASMTVTLDYADVTYQNSSFYEVLAADAVSDEGTIMLGSFTTDTDSGEETFIEGKLSTTPATTDEQYTVSAGGSFGVTATLVSQDADGVITRLQTPTSVSFSSSCVESNNASIDSPVTTLSGTASATFQNTSCSGNSERSDQIIATVTAGNETLTADLDFNLAQQTLANLSFVSAEPASIRIKGAGGTDASESSLITFSVTDANGQAIAQQTVDFTLDTTVGGIAFSNGDPTISSISNSAGLVTTTVLSGTIPTPVRVVATATTGTDEESVTSQSEQLTINTGLPQQLGFSVSADTVNPEAGDHNGEVVTITAYASDSFGNPAPDDTTINFTAEGGQIEPSCVTLGGTCSVEWTSTSPRPTDHRVTVLAYALGHETFFDTNGNNVFDDADGGAIALACLDDDGSAKACSGNGLDIDTYHAQGFIDLGDAFRDDDESGDHTSGEPYFNTAADNYNTGDELFNGPQCTSSSLCGTEQANKTYIRKALIITMSGSEAYFEIEQDGTPIYSNDNATISTTEIPAGDASTFTVRFFDSAGQIMPAQSTLTTTASAGELDADAFEVRNRNSLVGSTTSFTLINGNEAGSGEPDETSIISIEVVTPKSIKSSIGFNVLLKGS</sequence>
<evidence type="ECO:0000256" key="1">
    <source>
        <dbReference type="ARBA" id="ARBA00010116"/>
    </source>
</evidence>
<keyword evidence="5" id="KW-1185">Reference proteome</keyword>
<comment type="similarity">
    <text evidence="1">Belongs to the intimin/invasin family.</text>
</comment>
<dbReference type="PROSITE" id="PS51257">
    <property type="entry name" value="PROKAR_LIPOPROTEIN"/>
    <property type="match status" value="1"/>
</dbReference>
<gene>
    <name evidence="4" type="ORF">RGE70_15880</name>
</gene>
<feature type="domain" description="Big-1" evidence="3">
    <location>
        <begin position="157"/>
        <end position="252"/>
    </location>
</feature>
<evidence type="ECO:0000313" key="4">
    <source>
        <dbReference type="EMBL" id="WOT04775.1"/>
    </source>
</evidence>
<organism evidence="4 5">
    <name type="scientific">Shewanella youngdeokensis</name>
    <dbReference type="NCBI Taxonomy" id="2999068"/>
    <lineage>
        <taxon>Bacteria</taxon>
        <taxon>Pseudomonadati</taxon>
        <taxon>Pseudomonadota</taxon>
        <taxon>Gammaproteobacteria</taxon>
        <taxon>Alteromonadales</taxon>
        <taxon>Shewanellaceae</taxon>
        <taxon>Shewanella</taxon>
    </lineage>
</organism>
<dbReference type="Gene3D" id="2.60.40.10">
    <property type="entry name" value="Immunoglobulins"/>
    <property type="match status" value="3"/>
</dbReference>
<evidence type="ECO:0000313" key="5">
    <source>
        <dbReference type="Proteomes" id="UP001529491"/>
    </source>
</evidence>
<accession>A0ABZ0JWT6</accession>
<dbReference type="InterPro" id="IPR003344">
    <property type="entry name" value="Big_1_dom"/>
</dbReference>
<protein>
    <submittedName>
        <fullName evidence="4">Ig-like domain-containing protein</fullName>
    </submittedName>
</protein>
<evidence type="ECO:0000256" key="2">
    <source>
        <dbReference type="SAM" id="SignalP"/>
    </source>
</evidence>
<feature type="chain" id="PRO_5047510574" evidence="2">
    <location>
        <begin position="22"/>
        <end position="844"/>
    </location>
</feature>
<name>A0ABZ0JWT6_9GAMM</name>
<dbReference type="InterPro" id="IPR008964">
    <property type="entry name" value="Invasin/intimin_cell_adhesion"/>
</dbReference>